<reference evidence="1 2" key="1">
    <citation type="submission" date="2015-03" db="EMBL/GenBank/DDBJ databases">
        <authorList>
            <person name="Urmite Genomes"/>
        </authorList>
    </citation>
    <scope>NUCLEOTIDE SEQUENCE [LARGE SCALE GENOMIC DNA]</scope>
    <source>
        <strain evidence="1 2">CSUR P1491</strain>
    </source>
</reference>
<dbReference type="EMBL" id="CTEE01000003">
    <property type="protein sequence ID" value="CQD24599.1"/>
    <property type="molecule type" value="Genomic_DNA"/>
</dbReference>
<organism evidence="1 2">
    <name type="scientific">Mycobacterium lentiflavum</name>
    <dbReference type="NCBI Taxonomy" id="141349"/>
    <lineage>
        <taxon>Bacteria</taxon>
        <taxon>Bacillati</taxon>
        <taxon>Actinomycetota</taxon>
        <taxon>Actinomycetes</taxon>
        <taxon>Mycobacteriales</taxon>
        <taxon>Mycobacteriaceae</taxon>
        <taxon>Mycobacterium</taxon>
        <taxon>Mycobacterium simiae complex</taxon>
    </lineage>
</organism>
<dbReference type="AlphaFoldDB" id="A0A0E4H613"/>
<evidence type="ECO:0000313" key="1">
    <source>
        <dbReference type="EMBL" id="CQD24599.1"/>
    </source>
</evidence>
<accession>A0A0E4H613</accession>
<protein>
    <submittedName>
        <fullName evidence="1">Uncharacterized protein</fullName>
    </submittedName>
</protein>
<dbReference type="STRING" id="141349.BN1232_06282"/>
<evidence type="ECO:0000313" key="2">
    <source>
        <dbReference type="Proteomes" id="UP000199251"/>
    </source>
</evidence>
<dbReference type="Proteomes" id="UP000199251">
    <property type="component" value="Unassembled WGS sequence"/>
</dbReference>
<name>A0A0E4H613_MYCLN</name>
<gene>
    <name evidence="1" type="ORF">BN1232_06282</name>
</gene>
<sequence>MGMRMGVLNTSFSCFCCGAEFLFTIDSGGLCDACNDGECAACGEDGEDWL</sequence>
<proteinExistence type="predicted"/>